<evidence type="ECO:0000256" key="6">
    <source>
        <dbReference type="ARBA" id="ARBA00022840"/>
    </source>
</evidence>
<comment type="caution">
    <text evidence="11">The sequence shown here is derived from an EMBL/GenBank/DDBJ whole genome shotgun (WGS) entry which is preliminary data.</text>
</comment>
<evidence type="ECO:0000256" key="1">
    <source>
        <dbReference type="ARBA" id="ARBA00004202"/>
    </source>
</evidence>
<comment type="subcellular location">
    <subcellularLocation>
        <location evidence="1">Cell membrane</location>
        <topology evidence="1">Peripheral membrane protein</topology>
    </subcellularLocation>
</comment>
<dbReference type="PANTHER" id="PTHR42771:SF3">
    <property type="entry name" value="PETROBACTIN IMPORT ATP-BINDING PROTEIN YCLP"/>
    <property type="match status" value="1"/>
</dbReference>
<dbReference type="Gene3D" id="3.40.50.300">
    <property type="entry name" value="P-loop containing nucleotide triphosphate hydrolases"/>
    <property type="match status" value="1"/>
</dbReference>
<feature type="domain" description="ABC transporter" evidence="10">
    <location>
        <begin position="7"/>
        <end position="242"/>
    </location>
</feature>
<dbReference type="Proteomes" id="UP001255246">
    <property type="component" value="Unassembled WGS sequence"/>
</dbReference>
<dbReference type="InterPro" id="IPR003439">
    <property type="entry name" value="ABC_transporter-like_ATP-bd"/>
</dbReference>
<evidence type="ECO:0000256" key="2">
    <source>
        <dbReference type="ARBA" id="ARBA00022448"/>
    </source>
</evidence>
<keyword evidence="3" id="KW-1003">Cell membrane</keyword>
<evidence type="ECO:0000256" key="5">
    <source>
        <dbReference type="ARBA" id="ARBA00022741"/>
    </source>
</evidence>
<dbReference type="Pfam" id="PF00005">
    <property type="entry name" value="ABC_tran"/>
    <property type="match status" value="1"/>
</dbReference>
<dbReference type="GO" id="GO:0005524">
    <property type="term" value="F:ATP binding"/>
    <property type="evidence" value="ECO:0007669"/>
    <property type="project" value="UniProtKB-KW"/>
</dbReference>
<sequence length="257" mass="28860">MASKVNISARELHIGYGTQQIANTINFKLNEGQLCGVVGINGIGKSTLLRTMCNLQPALKGEIKIKDKSLDNLTSLEQSKQLSVVLTESIASKNLTVSELIALSRQPYTNWIGSLTEKDKEFIQNSLDIFELNNLKKQKCYELSDGQLQRVLIARAMAQDTAVILLDEPTTHLDLYHKVQILKLLKQLVKEHQKTILFTTHEINLAIQLCDKILLLDGKNNPFGSPSELIEKKYFETLFPSETVIFDTKTGSFKVNK</sequence>
<keyword evidence="9" id="KW-0472">Membrane</keyword>
<dbReference type="SMART" id="SM00382">
    <property type="entry name" value="AAA"/>
    <property type="match status" value="1"/>
</dbReference>
<keyword evidence="8" id="KW-0406">Ion transport</keyword>
<dbReference type="InterPro" id="IPR003593">
    <property type="entry name" value="AAA+_ATPase"/>
</dbReference>
<reference evidence="11 12" key="1">
    <citation type="submission" date="2023-09" db="EMBL/GenBank/DDBJ databases">
        <authorList>
            <person name="Rey-Velasco X."/>
        </authorList>
    </citation>
    <scope>NUCLEOTIDE SEQUENCE [LARGE SCALE GENOMIC DNA]</scope>
    <source>
        <strain evidence="11 12">F388</strain>
    </source>
</reference>
<name>A0ABU3AB49_9FLAO</name>
<dbReference type="PANTHER" id="PTHR42771">
    <property type="entry name" value="IRON(3+)-HYDROXAMATE IMPORT ATP-BINDING PROTEIN FHUC"/>
    <property type="match status" value="1"/>
</dbReference>
<dbReference type="RefSeq" id="WP_311350759.1">
    <property type="nucleotide sequence ID" value="NZ_JAVRHR010000002.1"/>
</dbReference>
<dbReference type="PROSITE" id="PS50893">
    <property type="entry name" value="ABC_TRANSPORTER_2"/>
    <property type="match status" value="1"/>
</dbReference>
<dbReference type="EMBL" id="JAVRHR010000002">
    <property type="protein sequence ID" value="MDT0607199.1"/>
    <property type="molecule type" value="Genomic_DNA"/>
</dbReference>
<evidence type="ECO:0000313" key="12">
    <source>
        <dbReference type="Proteomes" id="UP001255246"/>
    </source>
</evidence>
<organism evidence="11 12">
    <name type="scientific">Croceitalea rosinachiae</name>
    <dbReference type="NCBI Taxonomy" id="3075596"/>
    <lineage>
        <taxon>Bacteria</taxon>
        <taxon>Pseudomonadati</taxon>
        <taxon>Bacteroidota</taxon>
        <taxon>Flavobacteriia</taxon>
        <taxon>Flavobacteriales</taxon>
        <taxon>Flavobacteriaceae</taxon>
        <taxon>Croceitalea</taxon>
    </lineage>
</organism>
<dbReference type="InterPro" id="IPR051535">
    <property type="entry name" value="Siderophore_ABC-ATPase"/>
</dbReference>
<evidence type="ECO:0000256" key="8">
    <source>
        <dbReference type="ARBA" id="ARBA00023065"/>
    </source>
</evidence>
<dbReference type="SUPFAM" id="SSF52540">
    <property type="entry name" value="P-loop containing nucleoside triphosphate hydrolases"/>
    <property type="match status" value="1"/>
</dbReference>
<evidence type="ECO:0000256" key="7">
    <source>
        <dbReference type="ARBA" id="ARBA00023004"/>
    </source>
</evidence>
<keyword evidence="2" id="KW-0813">Transport</keyword>
<keyword evidence="12" id="KW-1185">Reference proteome</keyword>
<keyword evidence="5" id="KW-0547">Nucleotide-binding</keyword>
<keyword evidence="6 11" id="KW-0067">ATP-binding</keyword>
<keyword evidence="4" id="KW-0410">Iron transport</keyword>
<gene>
    <name evidence="11" type="ORF">RM706_09170</name>
</gene>
<evidence type="ECO:0000259" key="10">
    <source>
        <dbReference type="PROSITE" id="PS50893"/>
    </source>
</evidence>
<keyword evidence="7" id="KW-0408">Iron</keyword>
<evidence type="ECO:0000256" key="9">
    <source>
        <dbReference type="ARBA" id="ARBA00023136"/>
    </source>
</evidence>
<evidence type="ECO:0000313" key="11">
    <source>
        <dbReference type="EMBL" id="MDT0607199.1"/>
    </source>
</evidence>
<evidence type="ECO:0000256" key="4">
    <source>
        <dbReference type="ARBA" id="ARBA00022496"/>
    </source>
</evidence>
<accession>A0ABU3AB49</accession>
<evidence type="ECO:0000256" key="3">
    <source>
        <dbReference type="ARBA" id="ARBA00022475"/>
    </source>
</evidence>
<protein>
    <submittedName>
        <fullName evidence="11">ABC transporter ATP-binding protein</fullName>
    </submittedName>
</protein>
<proteinExistence type="predicted"/>
<dbReference type="CDD" id="cd03214">
    <property type="entry name" value="ABC_Iron-Siderophores_B12_Hemin"/>
    <property type="match status" value="1"/>
</dbReference>
<dbReference type="InterPro" id="IPR027417">
    <property type="entry name" value="P-loop_NTPase"/>
</dbReference>